<sequence length="294" mass="31677">MANPQARITPIGVRPDSLQGEDGALSTSRSNTAGPCTSGPPVTRSLGLFIAASDRPDAEGTMALYFAEGGHVLLTNDDTAQESMQWAIYNYDNKPQYGASRSFSAPGAPSSMYLVVSVAFLPAGLARQAARMSPTPPPCGGSGPASSSTSPTPTSQSENMDMALLHSTMTCLQQQVLYESTREFDKYYGRTTPHVSNQARLLVRDPIGEKHANYSAQQSKARRDGRGLMVLSVPARVAWWTSTTGMPTKWNGALNRTHPVAAQAEKEKTTSWPTTRLRAMAQSNETFLYVGEIL</sequence>
<comment type="caution">
    <text evidence="1">The sequence shown here is derived from an EMBL/GenBank/DDBJ whole genome shotgun (WGS) entry which is preliminary data.</text>
</comment>
<keyword evidence="2" id="KW-1185">Reference proteome</keyword>
<dbReference type="EMBL" id="MU267594">
    <property type="protein sequence ID" value="KAH7916075.1"/>
    <property type="molecule type" value="Genomic_DNA"/>
</dbReference>
<reference evidence="1" key="1">
    <citation type="journal article" date="2021" name="New Phytol.">
        <title>Evolutionary innovations through gain and loss of genes in the ectomycorrhizal Boletales.</title>
        <authorList>
            <person name="Wu G."/>
            <person name="Miyauchi S."/>
            <person name="Morin E."/>
            <person name="Kuo A."/>
            <person name="Drula E."/>
            <person name="Varga T."/>
            <person name="Kohler A."/>
            <person name="Feng B."/>
            <person name="Cao Y."/>
            <person name="Lipzen A."/>
            <person name="Daum C."/>
            <person name="Hundley H."/>
            <person name="Pangilinan J."/>
            <person name="Johnson J."/>
            <person name="Barry K."/>
            <person name="LaButti K."/>
            <person name="Ng V."/>
            <person name="Ahrendt S."/>
            <person name="Min B."/>
            <person name="Choi I.G."/>
            <person name="Park H."/>
            <person name="Plett J.M."/>
            <person name="Magnuson J."/>
            <person name="Spatafora J.W."/>
            <person name="Nagy L.G."/>
            <person name="Henrissat B."/>
            <person name="Grigoriev I.V."/>
            <person name="Yang Z.L."/>
            <person name="Xu J."/>
            <person name="Martin F.M."/>
        </authorList>
    </citation>
    <scope>NUCLEOTIDE SEQUENCE</scope>
    <source>
        <strain evidence="1">ATCC 28755</strain>
    </source>
</reference>
<evidence type="ECO:0000313" key="2">
    <source>
        <dbReference type="Proteomes" id="UP000790377"/>
    </source>
</evidence>
<name>A0ACB8ARV7_9AGAM</name>
<protein>
    <submittedName>
        <fullName evidence="1">Uncharacterized protein</fullName>
    </submittedName>
</protein>
<proteinExistence type="predicted"/>
<accession>A0ACB8ARV7</accession>
<organism evidence="1 2">
    <name type="scientific">Hygrophoropsis aurantiaca</name>
    <dbReference type="NCBI Taxonomy" id="72124"/>
    <lineage>
        <taxon>Eukaryota</taxon>
        <taxon>Fungi</taxon>
        <taxon>Dikarya</taxon>
        <taxon>Basidiomycota</taxon>
        <taxon>Agaricomycotina</taxon>
        <taxon>Agaricomycetes</taxon>
        <taxon>Agaricomycetidae</taxon>
        <taxon>Boletales</taxon>
        <taxon>Coniophorineae</taxon>
        <taxon>Hygrophoropsidaceae</taxon>
        <taxon>Hygrophoropsis</taxon>
    </lineage>
</organism>
<evidence type="ECO:0000313" key="1">
    <source>
        <dbReference type="EMBL" id="KAH7916075.1"/>
    </source>
</evidence>
<gene>
    <name evidence="1" type="ORF">BJ138DRAFT_1122210</name>
</gene>
<dbReference type="Proteomes" id="UP000790377">
    <property type="component" value="Unassembled WGS sequence"/>
</dbReference>